<dbReference type="GO" id="GO:0005525">
    <property type="term" value="F:GTP binding"/>
    <property type="evidence" value="ECO:0007669"/>
    <property type="project" value="UniProtKB-KW"/>
</dbReference>
<dbReference type="STRING" id="9402.L5KVY7"/>
<keyword evidence="3" id="KW-0963">Cytoplasm</keyword>
<dbReference type="AlphaFoldDB" id="L5KVY7"/>
<evidence type="ECO:0000313" key="9">
    <source>
        <dbReference type="EMBL" id="ELK14958.1"/>
    </source>
</evidence>
<evidence type="ECO:0000256" key="4">
    <source>
        <dbReference type="ARBA" id="ARBA00022701"/>
    </source>
</evidence>
<sequence>MILQYALRRSHLLGPQICSFQLPALRTPVPPTGYHPGICKAATMCERISIHIGQAGVQISDACWELYCLEHGILPHGQIETGTDKHVPKTAFVDLKPTVIDEVRTGIYHQLFHRERLNIGKEDAANNSSHRHHSFDKEVADLVLDQIRKLVDPQCTGLQGALVFHSFGGGFSSGVISLLIEHLSVNYSKKSKVEFSIDPDPQISTDGNFILTTHTTLEHSDCIFMVDNKAIYNI</sequence>
<dbReference type="GO" id="GO:0005874">
    <property type="term" value="C:microtubule"/>
    <property type="evidence" value="ECO:0007669"/>
    <property type="project" value="UniProtKB-KW"/>
</dbReference>
<evidence type="ECO:0000256" key="3">
    <source>
        <dbReference type="ARBA" id="ARBA00022490"/>
    </source>
</evidence>
<dbReference type="Gene3D" id="3.40.50.1440">
    <property type="entry name" value="Tubulin/FtsZ, GTPase domain"/>
    <property type="match status" value="1"/>
</dbReference>
<protein>
    <submittedName>
        <fullName evidence="9">Tubulin alpha-1B chain</fullName>
    </submittedName>
</protein>
<dbReference type="PANTHER" id="PTHR11588">
    <property type="entry name" value="TUBULIN"/>
    <property type="match status" value="1"/>
</dbReference>
<feature type="domain" description="Tubulin/FtsZ GTPase" evidence="8">
    <location>
        <begin position="79"/>
        <end position="234"/>
    </location>
</feature>
<reference evidence="10" key="1">
    <citation type="journal article" date="2013" name="Science">
        <title>Comparative analysis of bat genomes provides insight into the evolution of flight and immunity.</title>
        <authorList>
            <person name="Zhang G."/>
            <person name="Cowled C."/>
            <person name="Shi Z."/>
            <person name="Huang Z."/>
            <person name="Bishop-Lilly K.A."/>
            <person name="Fang X."/>
            <person name="Wynne J.W."/>
            <person name="Xiong Z."/>
            <person name="Baker M.L."/>
            <person name="Zhao W."/>
            <person name="Tachedjian M."/>
            <person name="Zhu Y."/>
            <person name="Zhou P."/>
            <person name="Jiang X."/>
            <person name="Ng J."/>
            <person name="Yang L."/>
            <person name="Wu L."/>
            <person name="Xiao J."/>
            <person name="Feng Y."/>
            <person name="Chen Y."/>
            <person name="Sun X."/>
            <person name="Zhang Y."/>
            <person name="Marsh G.A."/>
            <person name="Crameri G."/>
            <person name="Broder C.C."/>
            <person name="Frey K.G."/>
            <person name="Wang L.F."/>
            <person name="Wang J."/>
        </authorList>
    </citation>
    <scope>NUCLEOTIDE SEQUENCE [LARGE SCALE GENOMIC DNA]</scope>
</reference>
<evidence type="ECO:0000259" key="8">
    <source>
        <dbReference type="SMART" id="SM00864"/>
    </source>
</evidence>
<keyword evidence="7" id="KW-0206">Cytoskeleton</keyword>
<comment type="similarity">
    <text evidence="2">Belongs to the tubulin family.</text>
</comment>
<comment type="subcellular location">
    <subcellularLocation>
        <location evidence="1">Cytoplasm</location>
        <location evidence="1">Cytoskeleton</location>
    </subcellularLocation>
</comment>
<keyword evidence="5" id="KW-0547">Nucleotide-binding</keyword>
<evidence type="ECO:0000256" key="6">
    <source>
        <dbReference type="ARBA" id="ARBA00023134"/>
    </source>
</evidence>
<dbReference type="InterPro" id="IPR003008">
    <property type="entry name" value="Tubulin_FtsZ_GTPase"/>
</dbReference>
<dbReference type="EMBL" id="KB030554">
    <property type="protein sequence ID" value="ELK14958.1"/>
    <property type="molecule type" value="Genomic_DNA"/>
</dbReference>
<organism evidence="9 10">
    <name type="scientific">Pteropus alecto</name>
    <name type="common">Black flying fox</name>
    <dbReference type="NCBI Taxonomy" id="9402"/>
    <lineage>
        <taxon>Eukaryota</taxon>
        <taxon>Metazoa</taxon>
        <taxon>Chordata</taxon>
        <taxon>Craniata</taxon>
        <taxon>Vertebrata</taxon>
        <taxon>Euteleostomi</taxon>
        <taxon>Mammalia</taxon>
        <taxon>Eutheria</taxon>
        <taxon>Laurasiatheria</taxon>
        <taxon>Chiroptera</taxon>
        <taxon>Yinpterochiroptera</taxon>
        <taxon>Pteropodoidea</taxon>
        <taxon>Pteropodidae</taxon>
        <taxon>Pteropodinae</taxon>
        <taxon>Pteropus</taxon>
    </lineage>
</organism>
<evidence type="ECO:0000256" key="7">
    <source>
        <dbReference type="ARBA" id="ARBA00023212"/>
    </source>
</evidence>
<dbReference type="Proteomes" id="UP000010552">
    <property type="component" value="Unassembled WGS sequence"/>
</dbReference>
<dbReference type="InterPro" id="IPR036525">
    <property type="entry name" value="Tubulin/FtsZ_GTPase_sf"/>
</dbReference>
<dbReference type="SMART" id="SM00864">
    <property type="entry name" value="Tubulin"/>
    <property type="match status" value="1"/>
</dbReference>
<keyword evidence="4" id="KW-0493">Microtubule</keyword>
<dbReference type="InParanoid" id="L5KVY7"/>
<dbReference type="GO" id="GO:0007017">
    <property type="term" value="P:microtubule-based process"/>
    <property type="evidence" value="ECO:0007669"/>
    <property type="project" value="InterPro"/>
</dbReference>
<keyword evidence="6" id="KW-0342">GTP-binding</keyword>
<evidence type="ECO:0000256" key="2">
    <source>
        <dbReference type="ARBA" id="ARBA00009636"/>
    </source>
</evidence>
<dbReference type="Pfam" id="PF00091">
    <property type="entry name" value="Tubulin"/>
    <property type="match status" value="1"/>
</dbReference>
<name>L5KVY7_PTEAL</name>
<evidence type="ECO:0000256" key="5">
    <source>
        <dbReference type="ARBA" id="ARBA00022741"/>
    </source>
</evidence>
<proteinExistence type="inferred from homology"/>
<evidence type="ECO:0000256" key="1">
    <source>
        <dbReference type="ARBA" id="ARBA00004245"/>
    </source>
</evidence>
<keyword evidence="10" id="KW-1185">Reference proteome</keyword>
<evidence type="ECO:0000313" key="10">
    <source>
        <dbReference type="Proteomes" id="UP000010552"/>
    </source>
</evidence>
<accession>L5KVY7</accession>
<dbReference type="InterPro" id="IPR000217">
    <property type="entry name" value="Tubulin"/>
</dbReference>
<dbReference type="PRINTS" id="PR01161">
    <property type="entry name" value="TUBULIN"/>
</dbReference>
<gene>
    <name evidence="9" type="ORF">PAL_GLEAN10016432</name>
</gene>
<dbReference type="SUPFAM" id="SSF52490">
    <property type="entry name" value="Tubulin nucleotide-binding domain-like"/>
    <property type="match status" value="1"/>
</dbReference>